<reference evidence="2 3" key="1">
    <citation type="submission" date="2019-04" db="EMBL/GenBank/DDBJ databases">
        <title>Comparative genomics and transcriptomics to analyze fruiting body development in filamentous ascomycetes.</title>
        <authorList>
            <consortium name="DOE Joint Genome Institute"/>
            <person name="Lutkenhaus R."/>
            <person name="Traeger S."/>
            <person name="Breuer J."/>
            <person name="Kuo A."/>
            <person name="Lipzen A."/>
            <person name="Pangilinan J."/>
            <person name="Dilworth D."/>
            <person name="Sandor L."/>
            <person name="Poggeler S."/>
            <person name="Barry K."/>
            <person name="Grigoriev I.V."/>
            <person name="Nowrousian M."/>
        </authorList>
    </citation>
    <scope>NUCLEOTIDE SEQUENCE [LARGE SCALE GENOMIC DNA]</scope>
    <source>
        <strain evidence="2 3">CBS 389.68</strain>
    </source>
</reference>
<name>A0A4S2N4H1_9PEZI</name>
<evidence type="ECO:0000313" key="3">
    <source>
        <dbReference type="Proteomes" id="UP000298138"/>
    </source>
</evidence>
<dbReference type="InParanoid" id="A0A4S2N4H1"/>
<feature type="region of interest" description="Disordered" evidence="1">
    <location>
        <begin position="112"/>
        <end position="152"/>
    </location>
</feature>
<evidence type="ECO:0000256" key="1">
    <source>
        <dbReference type="SAM" id="MobiDB-lite"/>
    </source>
</evidence>
<dbReference type="EMBL" id="ML220113">
    <property type="protein sequence ID" value="TGZ84081.1"/>
    <property type="molecule type" value="Genomic_DNA"/>
</dbReference>
<protein>
    <submittedName>
        <fullName evidence="2">Uncharacterized protein</fullName>
    </submittedName>
</protein>
<dbReference type="InterPro" id="IPR018858">
    <property type="entry name" value="DUF2458"/>
</dbReference>
<dbReference type="AlphaFoldDB" id="A0A4S2N4H1"/>
<keyword evidence="3" id="KW-1185">Reference proteome</keyword>
<feature type="compositionally biased region" description="Gly residues" evidence="1">
    <location>
        <begin position="114"/>
        <end position="133"/>
    </location>
</feature>
<organism evidence="2 3">
    <name type="scientific">Ascodesmis nigricans</name>
    <dbReference type="NCBI Taxonomy" id="341454"/>
    <lineage>
        <taxon>Eukaryota</taxon>
        <taxon>Fungi</taxon>
        <taxon>Dikarya</taxon>
        <taxon>Ascomycota</taxon>
        <taxon>Pezizomycotina</taxon>
        <taxon>Pezizomycetes</taxon>
        <taxon>Pezizales</taxon>
        <taxon>Ascodesmidaceae</taxon>
        <taxon>Ascodesmis</taxon>
    </lineage>
</organism>
<feature type="region of interest" description="Disordered" evidence="1">
    <location>
        <begin position="18"/>
        <end position="41"/>
    </location>
</feature>
<feature type="compositionally biased region" description="Basic and acidic residues" evidence="1">
    <location>
        <begin position="141"/>
        <end position="152"/>
    </location>
</feature>
<gene>
    <name evidence="2" type="ORF">EX30DRAFT_362035</name>
</gene>
<evidence type="ECO:0000313" key="2">
    <source>
        <dbReference type="EMBL" id="TGZ84081.1"/>
    </source>
</evidence>
<sequence length="210" mass="22750">MDPKPPTKDLSELLRILSSTTPLPTTTHPVPPPPASPFPDPRTITTLPAARRYIARHLTTSQPHLTQIRLLRTRQHAMEREWARSRADLVRRLEARRKLDGVLASLGVAPVTGVGVGGDGDGDGGGGGGGGGDDAGEDEEKMQREAEEELRKFDRKVMGRAEEMVAAMRRELGQMGVPGFVGVEMVGGERDRREIIEFLEDLAGGEEEGG</sequence>
<feature type="compositionally biased region" description="Pro residues" evidence="1">
    <location>
        <begin position="29"/>
        <end position="40"/>
    </location>
</feature>
<dbReference type="Proteomes" id="UP000298138">
    <property type="component" value="Unassembled WGS sequence"/>
</dbReference>
<accession>A0A4S2N4H1</accession>
<dbReference type="Pfam" id="PF10454">
    <property type="entry name" value="DUF2458"/>
    <property type="match status" value="1"/>
</dbReference>
<dbReference type="OrthoDB" id="5363415at2759"/>
<proteinExistence type="predicted"/>